<sequence length="248" mass="25061">MCVAAAIAGAGLAGSVISASGAKSAANTQAQAANDAAGLQWQQFQQLQQNLQPYMNLGTNNIPALQSQLGKLGDMQFSFNPTEQQLAQTPGYQFTLNQGLNTVNNQLAAKGLNLSGAQAKGIANYTTGLADTTYQQQYQNALQNFMTNYGVQSDAYNRLSGLVGLGQNAAAGVGNAGLQTANTAGNYLTSGANASAAGTIGAANAINGGLGSLGSSGLLYSLMNNGGSAGAANNIYGQTSAGNPIYFQ</sequence>
<proteinExistence type="predicted"/>
<dbReference type="RefSeq" id="WP_110855968.1">
    <property type="nucleotide sequence ID" value="NZ_QJSQ01000015.1"/>
</dbReference>
<comment type="caution">
    <text evidence="1">The sequence shown here is derived from an EMBL/GenBank/DDBJ whole genome shotgun (WGS) entry which is preliminary data.</text>
</comment>
<evidence type="ECO:0008006" key="3">
    <source>
        <dbReference type="Google" id="ProtNLM"/>
    </source>
</evidence>
<accession>A0A2V4TZF6</accession>
<name>A0A2V4TZF6_9BURK</name>
<dbReference type="Proteomes" id="UP000247772">
    <property type="component" value="Unassembled WGS sequence"/>
</dbReference>
<organism evidence="1 2">
    <name type="scientific">Paraburkholderia silvatlantica</name>
    <dbReference type="NCBI Taxonomy" id="321895"/>
    <lineage>
        <taxon>Bacteria</taxon>
        <taxon>Pseudomonadati</taxon>
        <taxon>Pseudomonadota</taxon>
        <taxon>Betaproteobacteria</taxon>
        <taxon>Burkholderiales</taxon>
        <taxon>Burkholderiaceae</taxon>
        <taxon>Paraburkholderia</taxon>
    </lineage>
</organism>
<evidence type="ECO:0000313" key="2">
    <source>
        <dbReference type="Proteomes" id="UP000247772"/>
    </source>
</evidence>
<dbReference type="AlphaFoldDB" id="A0A2V4TZF6"/>
<evidence type="ECO:0000313" key="1">
    <source>
        <dbReference type="EMBL" id="PYE21330.1"/>
    </source>
</evidence>
<dbReference type="EMBL" id="QJSQ01000015">
    <property type="protein sequence ID" value="PYE21330.1"/>
    <property type="molecule type" value="Genomic_DNA"/>
</dbReference>
<dbReference type="OrthoDB" id="8974596at2"/>
<reference evidence="1 2" key="1">
    <citation type="submission" date="2018-06" db="EMBL/GenBank/DDBJ databases">
        <title>Genomic Encyclopedia of Type Strains, Phase IV (KMG-V): Genome sequencing to study the core and pangenomes of soil and plant-associated prokaryotes.</title>
        <authorList>
            <person name="Whitman W."/>
        </authorList>
    </citation>
    <scope>NUCLEOTIDE SEQUENCE [LARGE SCALE GENOMIC DNA]</scope>
    <source>
        <strain evidence="1 2">SRCL-318</strain>
    </source>
</reference>
<protein>
    <recommendedName>
        <fullName evidence="3">DNA transfer protein p32</fullName>
    </recommendedName>
</protein>
<gene>
    <name evidence="1" type="ORF">C7410_115173</name>
</gene>